<dbReference type="AlphaFoldDB" id="A0A2S4ZWS2"/>
<accession>A0A2S4ZWS2</accession>
<evidence type="ECO:0000313" key="1">
    <source>
        <dbReference type="EMBL" id="POY34736.1"/>
    </source>
</evidence>
<comment type="caution">
    <text evidence="1">The sequence shown here is derived from an EMBL/GenBank/DDBJ whole genome shotgun (WGS) entry which is preliminary data.</text>
</comment>
<evidence type="ECO:0008006" key="3">
    <source>
        <dbReference type="Google" id="ProtNLM"/>
    </source>
</evidence>
<protein>
    <recommendedName>
        <fullName evidence="3">DUF922 domain-containing protein</fullName>
    </recommendedName>
</protein>
<dbReference type="EMBL" id="PQVF01000019">
    <property type="protein sequence ID" value="POY34736.1"/>
    <property type="molecule type" value="Genomic_DNA"/>
</dbReference>
<gene>
    <name evidence="1" type="ORF">C3K47_18555</name>
</gene>
<sequence>MCGFAQNVKKQRDIRFYKLAFENRTGDLADTLFYSANRPLVWTDFKAQPRTTSSYSAAAFTGFGYTGKIKYSSDTAVIFVRLEVYFVKPFSWVHSYSQTTYALQHEQRHFDITYLITERFKQRLLETELDADYDSIIQYQYIQAYREMNRLQEKYDNETRHGLIESEQQRWQQQVRQWLNEVQKITKAP</sequence>
<dbReference type="Proteomes" id="UP000236893">
    <property type="component" value="Unassembled WGS sequence"/>
</dbReference>
<name>A0A2S4ZWS2_9SPHI</name>
<organism evidence="1 2">
    <name type="scientific">Solitalea longa</name>
    <dbReference type="NCBI Taxonomy" id="2079460"/>
    <lineage>
        <taxon>Bacteria</taxon>
        <taxon>Pseudomonadati</taxon>
        <taxon>Bacteroidota</taxon>
        <taxon>Sphingobacteriia</taxon>
        <taxon>Sphingobacteriales</taxon>
        <taxon>Sphingobacteriaceae</taxon>
        <taxon>Solitalea</taxon>
    </lineage>
</organism>
<evidence type="ECO:0000313" key="2">
    <source>
        <dbReference type="Proteomes" id="UP000236893"/>
    </source>
</evidence>
<reference evidence="1 2" key="1">
    <citation type="submission" date="2018-01" db="EMBL/GenBank/DDBJ databases">
        <authorList>
            <person name="Gaut B.S."/>
            <person name="Morton B.R."/>
            <person name="Clegg M.T."/>
            <person name="Duvall M.R."/>
        </authorList>
    </citation>
    <scope>NUCLEOTIDE SEQUENCE [LARGE SCALE GENOMIC DNA]</scope>
    <source>
        <strain evidence="1 2">HR-AV</strain>
    </source>
</reference>
<proteinExistence type="predicted"/>
<keyword evidence="2" id="KW-1185">Reference proteome</keyword>